<keyword evidence="4" id="KW-1185">Reference proteome</keyword>
<organism evidence="3 4">
    <name type="scientific">Pterulicium gracile</name>
    <dbReference type="NCBI Taxonomy" id="1884261"/>
    <lineage>
        <taxon>Eukaryota</taxon>
        <taxon>Fungi</taxon>
        <taxon>Dikarya</taxon>
        <taxon>Basidiomycota</taxon>
        <taxon>Agaricomycotina</taxon>
        <taxon>Agaricomycetes</taxon>
        <taxon>Agaricomycetidae</taxon>
        <taxon>Agaricales</taxon>
        <taxon>Pleurotineae</taxon>
        <taxon>Pterulaceae</taxon>
        <taxon>Pterulicium</taxon>
    </lineage>
</organism>
<dbReference type="Proteomes" id="UP000305067">
    <property type="component" value="Unassembled WGS sequence"/>
</dbReference>
<proteinExistence type="predicted"/>
<sequence>MAPQDPLLQHMWVLLLCLLPTSIEQLRVDGDTSIKNQRHCISQGSNSLAAISGTTSTSSSNSGAASSSIITSGAPPNAKMPQQATRLAQTSKKKTPILFITSPSAIQRASASTSRGSPTLPAGSSGPLGPLRPTHPLSSMNQGPPTGQSSQRMAADASGHPTLERNTSASSSAESTGQLEQQHASAQPPSPALTLSHPPS</sequence>
<dbReference type="AlphaFoldDB" id="A0A5C3QTN1"/>
<feature type="compositionally biased region" description="Polar residues" evidence="1">
    <location>
        <begin position="136"/>
        <end position="152"/>
    </location>
</feature>
<accession>A0A5C3QTN1</accession>
<evidence type="ECO:0000256" key="2">
    <source>
        <dbReference type="SAM" id="SignalP"/>
    </source>
</evidence>
<feature type="compositionally biased region" description="Polar residues" evidence="1">
    <location>
        <begin position="101"/>
        <end position="117"/>
    </location>
</feature>
<evidence type="ECO:0000313" key="4">
    <source>
        <dbReference type="Proteomes" id="UP000305067"/>
    </source>
</evidence>
<evidence type="ECO:0000313" key="3">
    <source>
        <dbReference type="EMBL" id="TFL04190.1"/>
    </source>
</evidence>
<gene>
    <name evidence="3" type="ORF">BDV98DRAFT_364146</name>
</gene>
<dbReference type="EMBL" id="ML178819">
    <property type="protein sequence ID" value="TFL04190.1"/>
    <property type="molecule type" value="Genomic_DNA"/>
</dbReference>
<evidence type="ECO:0008006" key="5">
    <source>
        <dbReference type="Google" id="ProtNLM"/>
    </source>
</evidence>
<protein>
    <recommendedName>
        <fullName evidence="5">REJ domain-containing protein</fullName>
    </recommendedName>
</protein>
<reference evidence="3 4" key="1">
    <citation type="journal article" date="2019" name="Nat. Ecol. Evol.">
        <title>Megaphylogeny resolves global patterns of mushroom evolution.</title>
        <authorList>
            <person name="Varga T."/>
            <person name="Krizsan K."/>
            <person name="Foldi C."/>
            <person name="Dima B."/>
            <person name="Sanchez-Garcia M."/>
            <person name="Sanchez-Ramirez S."/>
            <person name="Szollosi G.J."/>
            <person name="Szarkandi J.G."/>
            <person name="Papp V."/>
            <person name="Albert L."/>
            <person name="Andreopoulos W."/>
            <person name="Angelini C."/>
            <person name="Antonin V."/>
            <person name="Barry K.W."/>
            <person name="Bougher N.L."/>
            <person name="Buchanan P."/>
            <person name="Buyck B."/>
            <person name="Bense V."/>
            <person name="Catcheside P."/>
            <person name="Chovatia M."/>
            <person name="Cooper J."/>
            <person name="Damon W."/>
            <person name="Desjardin D."/>
            <person name="Finy P."/>
            <person name="Geml J."/>
            <person name="Haridas S."/>
            <person name="Hughes K."/>
            <person name="Justo A."/>
            <person name="Karasinski D."/>
            <person name="Kautmanova I."/>
            <person name="Kiss B."/>
            <person name="Kocsube S."/>
            <person name="Kotiranta H."/>
            <person name="LaButti K.M."/>
            <person name="Lechner B.E."/>
            <person name="Liimatainen K."/>
            <person name="Lipzen A."/>
            <person name="Lukacs Z."/>
            <person name="Mihaltcheva S."/>
            <person name="Morgado L.N."/>
            <person name="Niskanen T."/>
            <person name="Noordeloos M.E."/>
            <person name="Ohm R.A."/>
            <person name="Ortiz-Santana B."/>
            <person name="Ovrebo C."/>
            <person name="Racz N."/>
            <person name="Riley R."/>
            <person name="Savchenko A."/>
            <person name="Shiryaev A."/>
            <person name="Soop K."/>
            <person name="Spirin V."/>
            <person name="Szebenyi C."/>
            <person name="Tomsovsky M."/>
            <person name="Tulloss R.E."/>
            <person name="Uehling J."/>
            <person name="Grigoriev I.V."/>
            <person name="Vagvolgyi C."/>
            <person name="Papp T."/>
            <person name="Martin F.M."/>
            <person name="Miettinen O."/>
            <person name="Hibbett D.S."/>
            <person name="Nagy L.G."/>
        </authorList>
    </citation>
    <scope>NUCLEOTIDE SEQUENCE [LARGE SCALE GENOMIC DNA]</scope>
    <source>
        <strain evidence="3 4">CBS 309.79</strain>
    </source>
</reference>
<feature type="compositionally biased region" description="Polar residues" evidence="1">
    <location>
        <begin position="164"/>
        <end position="187"/>
    </location>
</feature>
<feature type="compositionally biased region" description="Low complexity" evidence="1">
    <location>
        <begin position="49"/>
        <end position="74"/>
    </location>
</feature>
<feature type="compositionally biased region" description="Polar residues" evidence="1">
    <location>
        <begin position="80"/>
        <end position="90"/>
    </location>
</feature>
<feature type="region of interest" description="Disordered" evidence="1">
    <location>
        <begin position="49"/>
        <end position="200"/>
    </location>
</feature>
<name>A0A5C3QTN1_9AGAR</name>
<evidence type="ECO:0000256" key="1">
    <source>
        <dbReference type="SAM" id="MobiDB-lite"/>
    </source>
</evidence>
<keyword evidence="2" id="KW-0732">Signal</keyword>
<feature type="chain" id="PRO_5022666028" description="REJ domain-containing protein" evidence="2">
    <location>
        <begin position="26"/>
        <end position="200"/>
    </location>
</feature>
<feature type="signal peptide" evidence="2">
    <location>
        <begin position="1"/>
        <end position="25"/>
    </location>
</feature>